<keyword evidence="2" id="KW-1185">Reference proteome</keyword>
<dbReference type="EMBL" id="JAAGWZ010000004">
    <property type="protein sequence ID" value="NEM92162.1"/>
    <property type="molecule type" value="Genomic_DNA"/>
</dbReference>
<dbReference type="AlphaFoldDB" id="A0A7C9TT74"/>
<gene>
    <name evidence="1" type="ORF">G3T37_12435</name>
</gene>
<protein>
    <submittedName>
        <fullName evidence="1">Uncharacterized protein</fullName>
    </submittedName>
</protein>
<comment type="caution">
    <text evidence="1">The sequence shown here is derived from an EMBL/GenBank/DDBJ whole genome shotgun (WGS) entry which is preliminary data.</text>
</comment>
<proteinExistence type="predicted"/>
<organism evidence="1 2">
    <name type="scientific">Galbitalea soli</name>
    <dbReference type="NCBI Taxonomy" id="1268042"/>
    <lineage>
        <taxon>Bacteria</taxon>
        <taxon>Bacillati</taxon>
        <taxon>Actinomycetota</taxon>
        <taxon>Actinomycetes</taxon>
        <taxon>Micrococcales</taxon>
        <taxon>Microbacteriaceae</taxon>
        <taxon>Galbitalea</taxon>
    </lineage>
</organism>
<name>A0A7C9TT74_9MICO</name>
<dbReference type="Proteomes" id="UP000479756">
    <property type="component" value="Unassembled WGS sequence"/>
</dbReference>
<accession>A0A7C9TT74</accession>
<sequence length="166" mass="18358">MANTLFASRDQFFDHIVTPLPLSGGGKDALFTEFREHGYLARQEAVGLTVLPRGIFYGVFAEGDPGLGGQVQVVLLSNPALTDDVFDGWVEVLQQWTASFDLDLRGAMSRKVRDLKAVDRGVPANLLHKDIPLSFLLSYSRRSDFVMVIDPPSDSQRRIYTTKGIG</sequence>
<reference evidence="1 2" key="1">
    <citation type="journal article" date="2014" name="Int. J. Syst. Evol. Microbiol.">
        <title>Description of Galbitalea soli gen. nov., sp. nov., and Frondihabitans sucicola sp. nov.</title>
        <authorList>
            <person name="Kim S.J."/>
            <person name="Lim J.M."/>
            <person name="Ahn J.H."/>
            <person name="Weon H.Y."/>
            <person name="Hamada M."/>
            <person name="Suzuki K."/>
            <person name="Ahn T.Y."/>
            <person name="Kwon S.W."/>
        </authorList>
    </citation>
    <scope>NUCLEOTIDE SEQUENCE [LARGE SCALE GENOMIC DNA]</scope>
    <source>
        <strain evidence="1 2">NBRC 108727</strain>
    </source>
</reference>
<evidence type="ECO:0000313" key="2">
    <source>
        <dbReference type="Proteomes" id="UP000479756"/>
    </source>
</evidence>
<evidence type="ECO:0000313" key="1">
    <source>
        <dbReference type="EMBL" id="NEM92162.1"/>
    </source>
</evidence>
<dbReference type="RefSeq" id="WP_163474221.1">
    <property type="nucleotide sequence ID" value="NZ_JAAGWZ010000004.1"/>
</dbReference>